<keyword evidence="4" id="KW-0175">Coiled coil</keyword>
<evidence type="ECO:0000313" key="8">
    <source>
        <dbReference type="EMBL" id="CEM21807.1"/>
    </source>
</evidence>
<gene>
    <name evidence="8" type="ORF">Cvel_19745</name>
</gene>
<dbReference type="VEuPathDB" id="CryptoDB:Cvel_19745"/>
<evidence type="ECO:0000256" key="4">
    <source>
        <dbReference type="SAM" id="Coils"/>
    </source>
</evidence>
<feature type="region of interest" description="Disordered" evidence="5">
    <location>
        <begin position="181"/>
        <end position="205"/>
    </location>
</feature>
<dbReference type="SUPFAM" id="SSF109604">
    <property type="entry name" value="HD-domain/PDEase-like"/>
    <property type="match status" value="1"/>
</dbReference>
<dbReference type="AlphaFoldDB" id="A0A0G4G159"/>
<feature type="transmembrane region" description="Helical" evidence="6">
    <location>
        <begin position="58"/>
        <end position="80"/>
    </location>
</feature>
<dbReference type="Gene3D" id="1.10.1300.10">
    <property type="entry name" value="3'5'-cyclic nucleotide phosphodiesterase, catalytic domain"/>
    <property type="match status" value="1"/>
</dbReference>
<feature type="binding site" evidence="3">
    <location>
        <position position="520"/>
    </location>
    <ligand>
        <name>Zn(2+)</name>
        <dbReference type="ChEBI" id="CHEBI:29105"/>
        <label>1</label>
    </ligand>
</feature>
<feature type="region of interest" description="Disordered" evidence="5">
    <location>
        <begin position="313"/>
        <end position="357"/>
    </location>
</feature>
<dbReference type="GO" id="GO:0007165">
    <property type="term" value="P:signal transduction"/>
    <property type="evidence" value="ECO:0007669"/>
    <property type="project" value="InterPro"/>
</dbReference>
<accession>A0A0G4G159</accession>
<dbReference type="Pfam" id="PF00233">
    <property type="entry name" value="PDEase_I"/>
    <property type="match status" value="1"/>
</dbReference>
<dbReference type="PRINTS" id="PR00387">
    <property type="entry name" value="PDIESTERASE1"/>
</dbReference>
<reference evidence="8" key="1">
    <citation type="submission" date="2014-11" db="EMBL/GenBank/DDBJ databases">
        <authorList>
            <person name="Otto D Thomas"/>
            <person name="Naeem Raeece"/>
        </authorList>
    </citation>
    <scope>NUCLEOTIDE SEQUENCE</scope>
</reference>
<evidence type="ECO:0000256" key="3">
    <source>
        <dbReference type="PIRSR" id="PIRSR623088-3"/>
    </source>
</evidence>
<keyword evidence="6" id="KW-1133">Transmembrane helix</keyword>
<dbReference type="InterPro" id="IPR036971">
    <property type="entry name" value="PDEase_catalytic_dom_sf"/>
</dbReference>
<protein>
    <recommendedName>
        <fullName evidence="7">PDEase domain-containing protein</fullName>
    </recommendedName>
</protein>
<dbReference type="PhylomeDB" id="A0A0G4G159"/>
<dbReference type="EMBL" id="CDMZ01000804">
    <property type="protein sequence ID" value="CEM21807.1"/>
    <property type="molecule type" value="Genomic_DNA"/>
</dbReference>
<proteinExistence type="predicted"/>
<keyword evidence="2" id="KW-0378">Hydrolase</keyword>
<dbReference type="PROSITE" id="PS51845">
    <property type="entry name" value="PDEASE_I_2"/>
    <property type="match status" value="1"/>
</dbReference>
<feature type="compositionally biased region" description="Polar residues" evidence="5">
    <location>
        <begin position="181"/>
        <end position="198"/>
    </location>
</feature>
<feature type="compositionally biased region" description="Polar residues" evidence="5">
    <location>
        <begin position="686"/>
        <end position="700"/>
    </location>
</feature>
<feature type="transmembrane region" description="Helical" evidence="6">
    <location>
        <begin position="86"/>
        <end position="109"/>
    </location>
</feature>
<dbReference type="GO" id="GO:0046872">
    <property type="term" value="F:metal ion binding"/>
    <property type="evidence" value="ECO:0007669"/>
    <property type="project" value="UniProtKB-KW"/>
</dbReference>
<name>A0A0G4G159_9ALVE</name>
<evidence type="ECO:0000256" key="2">
    <source>
        <dbReference type="ARBA" id="ARBA00022801"/>
    </source>
</evidence>
<dbReference type="GO" id="GO:0004114">
    <property type="term" value="F:3',5'-cyclic-nucleotide phosphodiesterase activity"/>
    <property type="evidence" value="ECO:0007669"/>
    <property type="project" value="InterPro"/>
</dbReference>
<feature type="region of interest" description="Disordered" evidence="5">
    <location>
        <begin position="679"/>
        <end position="781"/>
    </location>
</feature>
<keyword evidence="6" id="KW-0812">Transmembrane</keyword>
<feature type="compositionally biased region" description="Basic and acidic residues" evidence="5">
    <location>
        <begin position="715"/>
        <end position="773"/>
    </location>
</feature>
<keyword evidence="6" id="KW-0472">Membrane</keyword>
<evidence type="ECO:0000256" key="1">
    <source>
        <dbReference type="ARBA" id="ARBA00022723"/>
    </source>
</evidence>
<evidence type="ECO:0000256" key="5">
    <source>
        <dbReference type="SAM" id="MobiDB-lite"/>
    </source>
</evidence>
<dbReference type="InterPro" id="IPR023088">
    <property type="entry name" value="PDEase"/>
</dbReference>
<dbReference type="PANTHER" id="PTHR11347">
    <property type="entry name" value="CYCLIC NUCLEOTIDE PHOSPHODIESTERASE"/>
    <property type="match status" value="1"/>
</dbReference>
<organism evidence="8">
    <name type="scientific">Chromera velia CCMP2878</name>
    <dbReference type="NCBI Taxonomy" id="1169474"/>
    <lineage>
        <taxon>Eukaryota</taxon>
        <taxon>Sar</taxon>
        <taxon>Alveolata</taxon>
        <taxon>Colpodellida</taxon>
        <taxon>Chromeraceae</taxon>
        <taxon>Chromera</taxon>
    </lineage>
</organism>
<evidence type="ECO:0000256" key="6">
    <source>
        <dbReference type="SAM" id="Phobius"/>
    </source>
</evidence>
<evidence type="ECO:0000259" key="7">
    <source>
        <dbReference type="PROSITE" id="PS51845"/>
    </source>
</evidence>
<keyword evidence="1 3" id="KW-0479">Metal-binding</keyword>
<feature type="coiled-coil region" evidence="4">
    <location>
        <begin position="122"/>
        <end position="176"/>
    </location>
</feature>
<feature type="transmembrane region" description="Helical" evidence="6">
    <location>
        <begin position="31"/>
        <end position="51"/>
    </location>
</feature>
<dbReference type="InterPro" id="IPR002073">
    <property type="entry name" value="PDEase_catalytic_dom"/>
</dbReference>
<feature type="domain" description="PDEase" evidence="7">
    <location>
        <begin position="438"/>
        <end position="645"/>
    </location>
</feature>
<sequence length="781" mass="86099">MVLWSGVSMWTVRKFVELMAGEMMEDSEAHMYSRTLFLVLICAFLAAVVVVMPLRRPALVVSLSTAWFVGAVPIIIWASVVRVTRTVYICIASVLGAGLVLVAVTFSLMNGEFYVRMMFSKIGVQKTRIERLNDELEDLLRVKASSSSVERVVEILSEATRELRKQEAQLESQAIKQMDQSSKFTSPQLIPKNSQGQPPVSEGGQRRSLLSLVSSGGQEGNESDTICSDERMMQFLSANFVRQRNRGGMLRPRRVALSPTSKGSLQPVTLIREATTKVEMDAAIGMVLQPFETNLPISLGTVRSCRNFGTLPIPRGDEDKAHDGEEEVQGEVQAAGGSTTQRGPSVRPHRSRGGEWNLDPAVLEGQEIVLTYQMVGLEGQSPVSPARQTQTPGDFSVGSGDDLLVGGAIPLVGLQLLRPFIVDPLGQTGLYRALNFLLLSKLDPEDRKIARSGIIDLILDTDMKKHFEFVAAMKLRLNDSEFVSSLCGETWASPSSSEKKLEVMEQDVWMVTRACLKAADLGHSTKPWPVHFARSLAVTEEFFKQGDKEKALSLPISPLCDRHASSPSALCKSQIGFLNFVCRELFIELAQVEKLAGLSPASRGGTDLQIGRQDSIMVGPGKISSVCLGNLDENVEKWKLPETASEIPLSLFEKPQSPTHAEDSSLPQRNRAQRRELTLEPLLLFSPSQRPASRVQTNGMNFKDLFSPKKQSQPAKEELGESKKEAENEAMRSRFALKDPTPKDDGKRKSITECDPPKPFGDEERQSDCDRDASPVSFFSD</sequence>